<keyword evidence="6" id="KW-1185">Reference proteome</keyword>
<feature type="short sequence motif" description="VHIID" evidence="3">
    <location>
        <begin position="447"/>
        <end position="451"/>
    </location>
</feature>
<proteinExistence type="inferred from homology"/>
<dbReference type="EMBL" id="JAXIOK010000019">
    <property type="protein sequence ID" value="KAK4748592.1"/>
    <property type="molecule type" value="Genomic_DNA"/>
</dbReference>
<sequence>MLAGCSSNTLVSPRHRLRAESPPQFQACYFQLPTSMNTQRLDLPRTSFTRKDAASTRLSQPIKPVGVSLSVEKTIDGKKTKGCSLKHHIRLPPLSTAAPAVVVAAASGTATSAFVEERMGGEFWERRGDKRSLERLTEDEEEESYVGRAKKRRGGCDEFAKEEGDELSLSHIGGGAGGSFWFHPHFSAAATATSVPFPISCSGEEDDRICVIPGGVISPRLPISDVPWIDSVVKDITDIGKDVEKTSYISPEKESPGGSSSTWSESHQSPTLGLNETAATATTSTSGHQVGGNSSSRRSITHHQPSLGAAAREELDEEKEDGYHRDFDLVSLLAACVEAIGSKNIPAVSHFIAKLGNLASPRGPSALSRLAAYYTEAFALRAARLWPHIFRITVPRELDRVAAASDDDGGSGAAALRILNQVSPIPKFIHFTANEIILRSFNGKDRVHVIDFDIKQGLQWPGLLQSLSARANPPSHVRITGVGDSKQELVETGERLAMFAEALSLPFEFHAVVDRLVDVRLWMLHVKEGEAVAVNCIFQLHKTLYDPTRGAIRDFLGLVRSTNPAALVVAEQEADTNGRSLDARVVASLKHYSAVYDSLHISLSPESTDRARVEEMFGREIRNVVACEGIDRQERHEEFETWRRLMEEEEFECLGVTERERLQAQMILRMYNRDFMEDFRVEERGVRGGGSGGLMLSWQDQPLYTVSAWAPVAGLAGADQVG</sequence>
<evidence type="ECO:0008006" key="7">
    <source>
        <dbReference type="Google" id="ProtNLM"/>
    </source>
</evidence>
<organism evidence="5 6">
    <name type="scientific">Trapa incisa</name>
    <dbReference type="NCBI Taxonomy" id="236973"/>
    <lineage>
        <taxon>Eukaryota</taxon>
        <taxon>Viridiplantae</taxon>
        <taxon>Streptophyta</taxon>
        <taxon>Embryophyta</taxon>
        <taxon>Tracheophyta</taxon>
        <taxon>Spermatophyta</taxon>
        <taxon>Magnoliopsida</taxon>
        <taxon>eudicotyledons</taxon>
        <taxon>Gunneridae</taxon>
        <taxon>Pentapetalae</taxon>
        <taxon>rosids</taxon>
        <taxon>malvids</taxon>
        <taxon>Myrtales</taxon>
        <taxon>Lythraceae</taxon>
        <taxon>Trapa</taxon>
    </lineage>
</organism>
<dbReference type="Proteomes" id="UP001345219">
    <property type="component" value="Chromosome 12"/>
</dbReference>
<reference evidence="5 6" key="1">
    <citation type="journal article" date="2023" name="Hortic Res">
        <title>Pangenome of water caltrop reveals structural variations and asymmetric subgenome divergence after allopolyploidization.</title>
        <authorList>
            <person name="Zhang X."/>
            <person name="Chen Y."/>
            <person name="Wang L."/>
            <person name="Yuan Y."/>
            <person name="Fang M."/>
            <person name="Shi L."/>
            <person name="Lu R."/>
            <person name="Comes H.P."/>
            <person name="Ma Y."/>
            <person name="Chen Y."/>
            <person name="Huang G."/>
            <person name="Zhou Y."/>
            <person name="Zheng Z."/>
            <person name="Qiu Y."/>
        </authorList>
    </citation>
    <scope>NUCLEOTIDE SEQUENCE [LARGE SCALE GENOMIC DNA]</scope>
    <source>
        <tissue evidence="5">Roots</tissue>
    </source>
</reference>
<evidence type="ECO:0000256" key="2">
    <source>
        <dbReference type="ARBA" id="ARBA00023163"/>
    </source>
</evidence>
<evidence type="ECO:0000256" key="4">
    <source>
        <dbReference type="SAM" id="MobiDB-lite"/>
    </source>
</evidence>
<feature type="region of interest" description="VHIID" evidence="3">
    <location>
        <begin position="416"/>
        <end position="481"/>
    </location>
</feature>
<keyword evidence="2" id="KW-0804">Transcription</keyword>
<feature type="region of interest" description="Leucine repeat II (LRII)" evidence="3">
    <location>
        <begin position="491"/>
        <end position="523"/>
    </location>
</feature>
<comment type="similarity">
    <text evidence="3">Belongs to the GRAS family.</text>
</comment>
<feature type="compositionally biased region" description="Polar residues" evidence="4">
    <location>
        <begin position="287"/>
        <end position="304"/>
    </location>
</feature>
<comment type="caution">
    <text evidence="3">Lacks conserved residue(s) required for the propagation of feature annotation.</text>
</comment>
<name>A0AAN7GXB7_9MYRT</name>
<evidence type="ECO:0000313" key="5">
    <source>
        <dbReference type="EMBL" id="KAK4748592.1"/>
    </source>
</evidence>
<dbReference type="PANTHER" id="PTHR31636">
    <property type="entry name" value="OSJNBA0084A10.13 PROTEIN-RELATED"/>
    <property type="match status" value="1"/>
</dbReference>
<evidence type="ECO:0000313" key="6">
    <source>
        <dbReference type="Proteomes" id="UP001345219"/>
    </source>
</evidence>
<accession>A0AAN7GXB7</accession>
<comment type="caution">
    <text evidence="5">The sequence shown here is derived from an EMBL/GenBank/DDBJ whole genome shotgun (WGS) entry which is preliminary data.</text>
</comment>
<evidence type="ECO:0000256" key="3">
    <source>
        <dbReference type="PROSITE-ProRule" id="PRU01191"/>
    </source>
</evidence>
<dbReference type="InterPro" id="IPR005202">
    <property type="entry name" value="TF_GRAS"/>
</dbReference>
<protein>
    <recommendedName>
        <fullName evidence="7">Scarecrow-like protein 28</fullName>
    </recommendedName>
</protein>
<feature type="compositionally biased region" description="Basic and acidic residues" evidence="4">
    <location>
        <begin position="245"/>
        <end position="255"/>
    </location>
</feature>
<feature type="region of interest" description="SAW" evidence="3">
    <location>
        <begin position="626"/>
        <end position="710"/>
    </location>
</feature>
<dbReference type="PROSITE" id="PS50985">
    <property type="entry name" value="GRAS"/>
    <property type="match status" value="1"/>
</dbReference>
<feature type="region of interest" description="Disordered" evidence="4">
    <location>
        <begin position="245"/>
        <end position="319"/>
    </location>
</feature>
<dbReference type="Pfam" id="PF03514">
    <property type="entry name" value="GRAS"/>
    <property type="match status" value="1"/>
</dbReference>
<feature type="compositionally biased region" description="Low complexity" evidence="4">
    <location>
        <begin position="256"/>
        <end position="286"/>
    </location>
</feature>
<evidence type="ECO:0000256" key="1">
    <source>
        <dbReference type="ARBA" id="ARBA00023015"/>
    </source>
</evidence>
<keyword evidence="1" id="KW-0805">Transcription regulation</keyword>
<feature type="region of interest" description="PFYRE" evidence="3">
    <location>
        <begin position="532"/>
        <end position="623"/>
    </location>
</feature>
<gene>
    <name evidence="5" type="ORF">SAY87_015178</name>
</gene>
<dbReference type="AlphaFoldDB" id="A0AAN7GXB7"/>